<evidence type="ECO:0008006" key="4">
    <source>
        <dbReference type="Google" id="ProtNLM"/>
    </source>
</evidence>
<dbReference type="EMBL" id="BPQB01000111">
    <property type="protein sequence ID" value="GJE99526.1"/>
    <property type="molecule type" value="Genomic_DNA"/>
</dbReference>
<proteinExistence type="predicted"/>
<dbReference type="Proteomes" id="UP000703269">
    <property type="component" value="Unassembled WGS sequence"/>
</dbReference>
<feature type="region of interest" description="Disordered" evidence="1">
    <location>
        <begin position="1"/>
        <end position="42"/>
    </location>
</feature>
<evidence type="ECO:0000256" key="1">
    <source>
        <dbReference type="SAM" id="MobiDB-lite"/>
    </source>
</evidence>
<evidence type="ECO:0000313" key="2">
    <source>
        <dbReference type="EMBL" id="GJE99526.1"/>
    </source>
</evidence>
<evidence type="ECO:0000313" key="3">
    <source>
        <dbReference type="Proteomes" id="UP000703269"/>
    </source>
</evidence>
<gene>
    <name evidence="2" type="ORF">PsYK624_157920</name>
</gene>
<accession>A0A9P3GRJ3</accession>
<dbReference type="AlphaFoldDB" id="A0A9P3GRJ3"/>
<feature type="compositionally biased region" description="Basic and acidic residues" evidence="1">
    <location>
        <begin position="23"/>
        <end position="32"/>
    </location>
</feature>
<dbReference type="OrthoDB" id="2746456at2759"/>
<sequence>MQRRSQTKAGIDANDGPPASKRFKAEHEEHVPARPSANNSLRPEFDMLSFPSDSAKDVLNPRCEKLWLRDGNVILVAETLAFKVHASVLERHSVVFGELLAEEDPARGHTETHDNCRVLRTSDWGPELAQLLHIMYDGGTVTFFDRAKPIPFAELRAITLLAVKYKVTHVVAHAVSRLEAAFPIKFDPTRFTDLDYVDGGSGKYSVICKEEDCIGAAALARAIDPARPPSFIASALYYCCQLPTARFFNPVQYGREAAFLPSADIQVCASAYQWLLKADRTVRMPLLYMFEQPLCNDNICTSGVRHMVKKWLLVGRWAGHEALRTSDDWFVEHAEKHPEKRLCASCEAHVKASIDGERAKAFQALGKVFGLQGWRPAQ</sequence>
<keyword evidence="3" id="KW-1185">Reference proteome</keyword>
<protein>
    <recommendedName>
        <fullName evidence="4">BTB domain-containing protein</fullName>
    </recommendedName>
</protein>
<organism evidence="2 3">
    <name type="scientific">Phanerochaete sordida</name>
    <dbReference type="NCBI Taxonomy" id="48140"/>
    <lineage>
        <taxon>Eukaryota</taxon>
        <taxon>Fungi</taxon>
        <taxon>Dikarya</taxon>
        <taxon>Basidiomycota</taxon>
        <taxon>Agaricomycotina</taxon>
        <taxon>Agaricomycetes</taxon>
        <taxon>Polyporales</taxon>
        <taxon>Phanerochaetaceae</taxon>
        <taxon>Phanerochaete</taxon>
    </lineage>
</organism>
<comment type="caution">
    <text evidence="2">The sequence shown here is derived from an EMBL/GenBank/DDBJ whole genome shotgun (WGS) entry which is preliminary data.</text>
</comment>
<reference evidence="2 3" key="1">
    <citation type="submission" date="2021-08" db="EMBL/GenBank/DDBJ databases">
        <title>Draft Genome Sequence of Phanerochaete sordida strain YK-624.</title>
        <authorList>
            <person name="Mori T."/>
            <person name="Dohra H."/>
            <person name="Suzuki T."/>
            <person name="Kawagishi H."/>
            <person name="Hirai H."/>
        </authorList>
    </citation>
    <scope>NUCLEOTIDE SEQUENCE [LARGE SCALE GENOMIC DNA]</scope>
    <source>
        <strain evidence="2 3">YK-624</strain>
    </source>
</reference>
<name>A0A9P3GRJ3_9APHY</name>